<keyword evidence="11" id="KW-0496">Mitochondrion</keyword>
<evidence type="ECO:0000256" key="7">
    <source>
        <dbReference type="ARBA" id="ARBA00022801"/>
    </source>
</evidence>
<name>A0AAN9VJZ9_9ORTH</name>
<feature type="domain" description="Peptidase M16C associated" evidence="12">
    <location>
        <begin position="509"/>
        <end position="756"/>
    </location>
</feature>
<dbReference type="SUPFAM" id="SSF63411">
    <property type="entry name" value="LuxS/MPP-like metallohydrolase"/>
    <property type="match status" value="4"/>
</dbReference>
<accession>A0AAN9VJZ9</accession>
<evidence type="ECO:0000259" key="12">
    <source>
        <dbReference type="SMART" id="SM01264"/>
    </source>
</evidence>
<evidence type="ECO:0000256" key="8">
    <source>
        <dbReference type="ARBA" id="ARBA00022833"/>
    </source>
</evidence>
<protein>
    <recommendedName>
        <fullName evidence="4">Presequence protease, mitochondrial</fullName>
    </recommendedName>
</protein>
<dbReference type="AlphaFoldDB" id="A0AAN9VJZ9"/>
<sequence>MWGSRSTQFRSLWAQRFASGHKALFSRSTYSTAPTTGKTDFREGTEIEGFVVQQQEEVPEFNIKAIRLTHSLTGADYLHLLRNDNNNAFCVGFRTTPFDSTGLPHILEHTTLCGSVGYPCRDPFFKMLNRSMATFMNALTGPDYTMYPFATQNARDYKNLMSVYLDAVFKPRLREIDFRQEGWRLEHEEVTNAKSPIIFKGVVFNEMKGVFSDPQSVFGQALLNTILPSHTYGYVSGGDPKKIPLLTYKDLKAFHKRYYNPNNSRFYSYGNFPLDDHLKYINENYLSNVDVKEFPDSNSLKVPLEKRWSSPQQKNISCRFDPMAANPKKQSTIAISVLLDDIRNLESGFDWNILSELLVSGPNSSFYKALVEPQIGAGFSPSTGFESQTRDTFFSVGLQGVAQDDFGRVVEIYDKTVDDIIQKGFEPSLVDAVLHGIELSIKHEVSNFGLGMLFALNPLWLHGGDLMKALRVNDQLINFKEQMQKNPRHLQEIVERQLKGNAHKLILTMSPDEGYEERLMEQEKELLNSKLLELSKEDKKELFAKGLQLAAEQALQHDASCLPTLRVNDLNKDVEVTSLKDVTIKSVPLQCSAQPTNGIVYFRGILNASHLNAEQKSLLPLFANVVAKMGTKKHSYREMDQRINLSTGGISFTPHLRENLSDPSTHEQGLLFSSYALDRNIEELFNILSEIFNELSLDDLKRFETLTRMSAVHLANNIIDRGHLYAMLTADSLVSGSASLKETFAGMTNVDTIRRIAQLEDLSGVLDQLKSMANLLLNKKHLRCAVNYTELSESNVLKSTESFLSTLPGEACESSVFCAVPKVECNHNAVHHVLPIPVNFAAKALQTVSYTHKDNAPLTILAKLLSSKYLHPTIREKGGAYGSGAVLSMSGTFSYYSYRDPNSSVTLDVFDGSYKWLSEGMFSDGDIEEAKLGVFQKVDSPVAPGRKGMDRFLNGVSDSILQTRRRNLMAVTKEDVLTVAKKYLSDDCGLNCGRALLGPINTDLQKARKEESWFVKSHEA</sequence>
<evidence type="ECO:0000256" key="5">
    <source>
        <dbReference type="ARBA" id="ARBA00022670"/>
    </source>
</evidence>
<dbReference type="GO" id="GO:0046872">
    <property type="term" value="F:metal ion binding"/>
    <property type="evidence" value="ECO:0007669"/>
    <property type="project" value="UniProtKB-KW"/>
</dbReference>
<evidence type="ECO:0000256" key="6">
    <source>
        <dbReference type="ARBA" id="ARBA00022723"/>
    </source>
</evidence>
<gene>
    <name evidence="13" type="ORF">R5R35_009240</name>
</gene>
<dbReference type="GO" id="GO:0016485">
    <property type="term" value="P:protein processing"/>
    <property type="evidence" value="ECO:0007669"/>
    <property type="project" value="TreeGrafter"/>
</dbReference>
<dbReference type="Proteomes" id="UP001378592">
    <property type="component" value="Unassembled WGS sequence"/>
</dbReference>
<proteinExistence type="inferred from homology"/>
<dbReference type="Pfam" id="PF00675">
    <property type="entry name" value="Peptidase_M16"/>
    <property type="match status" value="1"/>
</dbReference>
<dbReference type="Pfam" id="PF22516">
    <property type="entry name" value="PreP_C"/>
    <property type="match status" value="1"/>
</dbReference>
<evidence type="ECO:0000256" key="10">
    <source>
        <dbReference type="ARBA" id="ARBA00023049"/>
    </source>
</evidence>
<comment type="caution">
    <text evidence="13">The sequence shown here is derived from an EMBL/GenBank/DDBJ whole genome shotgun (WGS) entry which is preliminary data.</text>
</comment>
<dbReference type="GO" id="GO:0005759">
    <property type="term" value="C:mitochondrial matrix"/>
    <property type="evidence" value="ECO:0007669"/>
    <property type="project" value="TreeGrafter"/>
</dbReference>
<keyword evidence="14" id="KW-1185">Reference proteome</keyword>
<evidence type="ECO:0000256" key="2">
    <source>
        <dbReference type="ARBA" id="ARBA00004173"/>
    </source>
</evidence>
<dbReference type="Pfam" id="PF08367">
    <property type="entry name" value="M16C_assoc"/>
    <property type="match status" value="1"/>
</dbReference>
<comment type="similarity">
    <text evidence="3">Belongs to the peptidase M16 family. PreP subfamily.</text>
</comment>
<dbReference type="FunFam" id="3.30.830.10:FF:000013">
    <property type="entry name" value="Mitochondrial presequence protease"/>
    <property type="match status" value="1"/>
</dbReference>
<reference evidence="13 14" key="1">
    <citation type="submission" date="2024-03" db="EMBL/GenBank/DDBJ databases">
        <title>The genome assembly and annotation of the cricket Gryllus longicercus Weissman &amp; Gray.</title>
        <authorList>
            <person name="Szrajer S."/>
            <person name="Gray D."/>
            <person name="Ylla G."/>
        </authorList>
    </citation>
    <scope>NUCLEOTIDE SEQUENCE [LARGE SCALE GENOMIC DNA]</scope>
    <source>
        <strain evidence="13">DAG 2021-001</strain>
        <tissue evidence="13">Whole body minus gut</tissue>
    </source>
</reference>
<keyword evidence="9" id="KW-0809">Transit peptide</keyword>
<evidence type="ECO:0000256" key="9">
    <source>
        <dbReference type="ARBA" id="ARBA00022946"/>
    </source>
</evidence>
<organism evidence="13 14">
    <name type="scientific">Gryllus longicercus</name>
    <dbReference type="NCBI Taxonomy" id="2509291"/>
    <lineage>
        <taxon>Eukaryota</taxon>
        <taxon>Metazoa</taxon>
        <taxon>Ecdysozoa</taxon>
        <taxon>Arthropoda</taxon>
        <taxon>Hexapoda</taxon>
        <taxon>Insecta</taxon>
        <taxon>Pterygota</taxon>
        <taxon>Neoptera</taxon>
        <taxon>Polyneoptera</taxon>
        <taxon>Orthoptera</taxon>
        <taxon>Ensifera</taxon>
        <taxon>Gryllidea</taxon>
        <taxon>Grylloidea</taxon>
        <taxon>Gryllidae</taxon>
        <taxon>Gryllinae</taxon>
        <taxon>Gryllus</taxon>
    </lineage>
</organism>
<comment type="cofactor">
    <cofactor evidence="1">
        <name>Zn(2+)</name>
        <dbReference type="ChEBI" id="CHEBI:29105"/>
    </cofactor>
</comment>
<dbReference type="InterPro" id="IPR013578">
    <property type="entry name" value="Peptidase_M16C_assoc"/>
</dbReference>
<keyword evidence="5" id="KW-0645">Protease</keyword>
<keyword evidence="10" id="KW-0482">Metalloprotease</keyword>
<dbReference type="InterPro" id="IPR011765">
    <property type="entry name" value="Pept_M16_N"/>
</dbReference>
<dbReference type="GO" id="GO:0004222">
    <property type="term" value="F:metalloendopeptidase activity"/>
    <property type="evidence" value="ECO:0007669"/>
    <property type="project" value="TreeGrafter"/>
</dbReference>
<comment type="subcellular location">
    <subcellularLocation>
        <location evidence="2">Mitochondrion</location>
    </subcellularLocation>
</comment>
<evidence type="ECO:0000313" key="14">
    <source>
        <dbReference type="Proteomes" id="UP001378592"/>
    </source>
</evidence>
<dbReference type="InterPro" id="IPR011249">
    <property type="entry name" value="Metalloenz_LuxS/M16"/>
</dbReference>
<dbReference type="Pfam" id="PF05193">
    <property type="entry name" value="Peptidase_M16_C"/>
    <property type="match status" value="1"/>
</dbReference>
<keyword evidence="7" id="KW-0378">Hydrolase</keyword>
<evidence type="ECO:0000256" key="3">
    <source>
        <dbReference type="ARBA" id="ARBA00007575"/>
    </source>
</evidence>
<dbReference type="FunFam" id="3.30.830.10:FF:000011">
    <property type="entry name" value="Presequence protease, mitochondrial"/>
    <property type="match status" value="1"/>
</dbReference>
<dbReference type="InterPro" id="IPR007863">
    <property type="entry name" value="Peptidase_M16_C"/>
</dbReference>
<evidence type="ECO:0000256" key="1">
    <source>
        <dbReference type="ARBA" id="ARBA00001947"/>
    </source>
</evidence>
<dbReference type="InterPro" id="IPR055130">
    <property type="entry name" value="PreP_C"/>
</dbReference>
<evidence type="ECO:0000256" key="4">
    <source>
        <dbReference type="ARBA" id="ARBA00020167"/>
    </source>
</evidence>
<dbReference type="FunFam" id="3.30.830.10:FF:000009">
    <property type="entry name" value="Presequence protease, mitochondrial"/>
    <property type="match status" value="1"/>
</dbReference>
<keyword evidence="8" id="KW-0862">Zinc</keyword>
<keyword evidence="6" id="KW-0479">Metal-binding</keyword>
<dbReference type="SMART" id="SM01264">
    <property type="entry name" value="M16C_associated"/>
    <property type="match status" value="1"/>
</dbReference>
<evidence type="ECO:0000313" key="13">
    <source>
        <dbReference type="EMBL" id="KAK7862667.1"/>
    </source>
</evidence>
<dbReference type="PANTHER" id="PTHR43016">
    <property type="entry name" value="PRESEQUENCE PROTEASE"/>
    <property type="match status" value="1"/>
</dbReference>
<dbReference type="Gene3D" id="3.30.830.10">
    <property type="entry name" value="Metalloenzyme, LuxS/M16 peptidase-like"/>
    <property type="match status" value="4"/>
</dbReference>
<evidence type="ECO:0000256" key="11">
    <source>
        <dbReference type="ARBA" id="ARBA00023128"/>
    </source>
</evidence>
<dbReference type="PANTHER" id="PTHR43016:SF13">
    <property type="entry name" value="PRESEQUENCE PROTEASE, MITOCHONDRIAL"/>
    <property type="match status" value="1"/>
</dbReference>
<dbReference type="EMBL" id="JAZDUA010000264">
    <property type="protein sequence ID" value="KAK7862667.1"/>
    <property type="molecule type" value="Genomic_DNA"/>
</dbReference>